<protein>
    <recommendedName>
        <fullName evidence="3">Phage tail protein</fullName>
    </recommendedName>
</protein>
<name>A0AAX0B7F0_CLOBE</name>
<reference evidence="1" key="1">
    <citation type="submission" date="2020-05" db="EMBL/GenBank/DDBJ databases">
        <authorList>
            <person name="Brown S."/>
            <person name="Huntemann M."/>
            <person name="Clum A."/>
            <person name="Spunde A."/>
            <person name="Palaniappan K."/>
            <person name="Ritter S."/>
            <person name="Mikhailova N."/>
            <person name="Chen I.-M."/>
            <person name="Stamatis D."/>
            <person name="Reddy T."/>
            <person name="O'Malley R."/>
            <person name="Daum C."/>
            <person name="Shapiro N."/>
            <person name="Ivanova N."/>
            <person name="Kyrpides N."/>
            <person name="Woyke T."/>
        </authorList>
    </citation>
    <scope>NUCLEOTIDE SEQUENCE</scope>
    <source>
        <strain evidence="1">DJ080</strain>
    </source>
</reference>
<evidence type="ECO:0000313" key="1">
    <source>
        <dbReference type="EMBL" id="NRT91270.1"/>
    </source>
</evidence>
<sequence length="476" mass="52825">MSDEYIYTQGDILTAPYKFQKVTKLKITRELNEHAILYISGIISDENLDKYVEETGINQNIKVAAKDYEGNISSLFEGIVTKVGIKAKNDVRTLEIQALSATFLMDISKVNGSYQDENLTYGDIFSQKNSLYGDVVMVDNVTNGTKIDKLLVQYKETNWEFLKRLASHFNVALVPECRLSGIKYSIGGAGEAVVYDIDEFDYSIEKGLQEYNLKASNEDYQLNDTNLISYEVSTGKVMNLYNQVSFKGRKLLVYRCETELKGGIIINKYILRDENGMKVSKTYNNLITGISLKGRVLDVQKDKVKVSLEIDGSPTEREGARWFDFATIFSSPYGTGWYCMPEIEDVIRLYFPDNEEKHSYVVSSSHYSYPDADQSKRSDPAVKSISTKYGKEIVMSPGSVEIIGNGNLLMRLTDDGGIEVNSDKSIVLDAGGDINISGGGKVTITGDAGISLTQAGANMTIQDDVTMSGGKVNIQS</sequence>
<reference evidence="1" key="2">
    <citation type="journal article" date="2022" name="Nat. Biotechnol.">
        <title>Carbon-negative production of acetone and isopropanol by gas fermentation at industrial pilot scale.</title>
        <authorList>
            <person name="Liew F.E."/>
            <person name="Nogle R."/>
            <person name="Abdalla T."/>
            <person name="Rasor B.J."/>
            <person name="Canter C."/>
            <person name="Jensen R.O."/>
            <person name="Wang L."/>
            <person name="Strutz J."/>
            <person name="Chirania P."/>
            <person name="De Tissera S."/>
            <person name="Mueller A.P."/>
            <person name="Ruan Z."/>
            <person name="Gao A."/>
            <person name="Tran L."/>
            <person name="Engle N.L."/>
            <person name="Bromley J.C."/>
            <person name="Daniell J."/>
            <person name="Conrado R."/>
            <person name="Tschaplinski T.J."/>
            <person name="Giannone R.J."/>
            <person name="Hettich R.L."/>
            <person name="Karim A.S."/>
            <person name="Simpson S.D."/>
            <person name="Brown S.D."/>
            <person name="Leang C."/>
            <person name="Jewett M.C."/>
            <person name="Kopke M."/>
        </authorList>
    </citation>
    <scope>NUCLEOTIDE SEQUENCE</scope>
    <source>
        <strain evidence="1">DJ080</strain>
    </source>
</reference>
<dbReference type="Proteomes" id="UP001193748">
    <property type="component" value="Unassembled WGS sequence"/>
</dbReference>
<comment type="caution">
    <text evidence="1">The sequence shown here is derived from an EMBL/GenBank/DDBJ whole genome shotgun (WGS) entry which is preliminary data.</text>
</comment>
<dbReference type="AlphaFoldDB" id="A0AAX0B7F0"/>
<dbReference type="EMBL" id="JABSWW010000001">
    <property type="protein sequence ID" value="NRT91270.1"/>
    <property type="molecule type" value="Genomic_DNA"/>
</dbReference>
<proteinExistence type="predicted"/>
<evidence type="ECO:0008006" key="3">
    <source>
        <dbReference type="Google" id="ProtNLM"/>
    </source>
</evidence>
<accession>A0AAX0B7F0</accession>
<gene>
    <name evidence="1" type="ORF">B0H41_004949</name>
</gene>
<dbReference type="SUPFAM" id="SSF69279">
    <property type="entry name" value="Phage tail proteins"/>
    <property type="match status" value="1"/>
</dbReference>
<organism evidence="1 2">
    <name type="scientific">Clostridium beijerinckii</name>
    <name type="common">Clostridium MP</name>
    <dbReference type="NCBI Taxonomy" id="1520"/>
    <lineage>
        <taxon>Bacteria</taxon>
        <taxon>Bacillati</taxon>
        <taxon>Bacillota</taxon>
        <taxon>Clostridia</taxon>
        <taxon>Eubacteriales</taxon>
        <taxon>Clostridiaceae</taxon>
        <taxon>Clostridium</taxon>
    </lineage>
</organism>
<dbReference type="RefSeq" id="WP_173711882.1">
    <property type="nucleotide sequence ID" value="NZ_JABSWW010000001.1"/>
</dbReference>
<evidence type="ECO:0000313" key="2">
    <source>
        <dbReference type="Proteomes" id="UP001193748"/>
    </source>
</evidence>